<evidence type="ECO:0000256" key="1">
    <source>
        <dbReference type="ARBA" id="ARBA00022857"/>
    </source>
</evidence>
<evidence type="ECO:0000256" key="2">
    <source>
        <dbReference type="ARBA" id="ARBA00023002"/>
    </source>
</evidence>
<dbReference type="Gene3D" id="3.90.180.10">
    <property type="entry name" value="Medium-chain alcohol dehydrogenases, catalytic domain"/>
    <property type="match status" value="1"/>
</dbReference>
<dbReference type="Proteomes" id="UP000294911">
    <property type="component" value="Unassembled WGS sequence"/>
</dbReference>
<dbReference type="RefSeq" id="WP_132879952.1">
    <property type="nucleotide sequence ID" value="NZ_SLXQ01000015.1"/>
</dbReference>
<dbReference type="Pfam" id="PF00107">
    <property type="entry name" value="ADH_zinc_N"/>
    <property type="match status" value="1"/>
</dbReference>
<gene>
    <name evidence="4" type="ORF">EV191_115113</name>
</gene>
<dbReference type="InterPro" id="IPR011032">
    <property type="entry name" value="GroES-like_sf"/>
</dbReference>
<dbReference type="GO" id="GO:0016651">
    <property type="term" value="F:oxidoreductase activity, acting on NAD(P)H"/>
    <property type="evidence" value="ECO:0007669"/>
    <property type="project" value="TreeGrafter"/>
</dbReference>
<dbReference type="EMBL" id="SLXQ01000015">
    <property type="protein sequence ID" value="TCP45833.1"/>
    <property type="molecule type" value="Genomic_DNA"/>
</dbReference>
<dbReference type="Gene3D" id="3.40.50.720">
    <property type="entry name" value="NAD(P)-binding Rossmann-like Domain"/>
    <property type="match status" value="1"/>
</dbReference>
<protein>
    <submittedName>
        <fullName evidence="4">NADPH:quinone reductase-like Zn-dependent oxidoreductase</fullName>
    </submittedName>
</protein>
<dbReference type="Pfam" id="PF08240">
    <property type="entry name" value="ADH_N"/>
    <property type="match status" value="1"/>
</dbReference>
<dbReference type="CDD" id="cd08270">
    <property type="entry name" value="MDR4"/>
    <property type="match status" value="1"/>
</dbReference>
<organism evidence="4 5">
    <name type="scientific">Tamaricihabitans halophyticus</name>
    <dbReference type="NCBI Taxonomy" id="1262583"/>
    <lineage>
        <taxon>Bacteria</taxon>
        <taxon>Bacillati</taxon>
        <taxon>Actinomycetota</taxon>
        <taxon>Actinomycetes</taxon>
        <taxon>Pseudonocardiales</taxon>
        <taxon>Pseudonocardiaceae</taxon>
        <taxon>Tamaricihabitans</taxon>
    </lineage>
</organism>
<reference evidence="4 5" key="1">
    <citation type="submission" date="2019-03" db="EMBL/GenBank/DDBJ databases">
        <title>Genomic Encyclopedia of Type Strains, Phase IV (KMG-IV): sequencing the most valuable type-strain genomes for metagenomic binning, comparative biology and taxonomic classification.</title>
        <authorList>
            <person name="Goeker M."/>
        </authorList>
    </citation>
    <scope>NUCLEOTIDE SEQUENCE [LARGE SCALE GENOMIC DNA]</scope>
    <source>
        <strain evidence="4 5">DSM 45765</strain>
    </source>
</reference>
<feature type="domain" description="Enoyl reductase (ER)" evidence="3">
    <location>
        <begin position="9"/>
        <end position="307"/>
    </location>
</feature>
<sequence>MRALVVDHTATAHLSLAEVADPVPAPSEALVRVEAVSLNYGEVTGATSPDTPDGTVIGWDAAGVVVQAAADGSGPSAGTPVVTLGETGWAELRAVPATLLGVVPDGADLGAISTIPVAGLSALQVLRRMGQLLGRRVMITGASGGVGRYAVQLASRAGAEVVAISGNPAQENSLRALGAHEVYADPGKVDRPVFAVLDNVGGQQLVDAFATLQAGGVLVSVGRSSEADAVLPPEALMATEGRHDRSIRTFYLFADPAADLSTDLTWLAAEVAAGRLDSGISWRGSWTRYDEAAQALLDRRLRGKAVLDIDGACVS</sequence>
<proteinExistence type="predicted"/>
<evidence type="ECO:0000313" key="5">
    <source>
        <dbReference type="Proteomes" id="UP000294911"/>
    </source>
</evidence>
<dbReference type="SMART" id="SM00829">
    <property type="entry name" value="PKS_ER"/>
    <property type="match status" value="1"/>
</dbReference>
<keyword evidence="2" id="KW-0560">Oxidoreductase</keyword>
<dbReference type="SUPFAM" id="SSF51735">
    <property type="entry name" value="NAD(P)-binding Rossmann-fold domains"/>
    <property type="match status" value="1"/>
</dbReference>
<dbReference type="InterPro" id="IPR020843">
    <property type="entry name" value="ER"/>
</dbReference>
<dbReference type="SUPFAM" id="SSF50129">
    <property type="entry name" value="GroES-like"/>
    <property type="match status" value="1"/>
</dbReference>
<comment type="caution">
    <text evidence="4">The sequence shown here is derived from an EMBL/GenBank/DDBJ whole genome shotgun (WGS) entry which is preliminary data.</text>
</comment>
<dbReference type="AlphaFoldDB" id="A0A4R2QA63"/>
<evidence type="ECO:0000259" key="3">
    <source>
        <dbReference type="SMART" id="SM00829"/>
    </source>
</evidence>
<dbReference type="GO" id="GO:0070402">
    <property type="term" value="F:NADPH binding"/>
    <property type="evidence" value="ECO:0007669"/>
    <property type="project" value="TreeGrafter"/>
</dbReference>
<keyword evidence="5" id="KW-1185">Reference proteome</keyword>
<name>A0A4R2QA63_9PSEU</name>
<dbReference type="OrthoDB" id="3813297at2"/>
<dbReference type="InterPro" id="IPR013154">
    <property type="entry name" value="ADH-like_N"/>
</dbReference>
<accession>A0A4R2QA63</accession>
<evidence type="ECO:0000313" key="4">
    <source>
        <dbReference type="EMBL" id="TCP45833.1"/>
    </source>
</evidence>
<keyword evidence="1" id="KW-0521">NADP</keyword>
<dbReference type="InterPro" id="IPR036291">
    <property type="entry name" value="NAD(P)-bd_dom_sf"/>
</dbReference>
<dbReference type="InterPro" id="IPR013149">
    <property type="entry name" value="ADH-like_C"/>
</dbReference>
<dbReference type="PANTHER" id="PTHR48106">
    <property type="entry name" value="QUINONE OXIDOREDUCTASE PIG3-RELATED"/>
    <property type="match status" value="1"/>
</dbReference>